<feature type="compositionally biased region" description="Low complexity" evidence="5">
    <location>
        <begin position="803"/>
        <end position="818"/>
    </location>
</feature>
<feature type="domain" description="ZAD" evidence="6">
    <location>
        <begin position="42"/>
        <end position="117"/>
    </location>
</feature>
<feature type="region of interest" description="Disordered" evidence="5">
    <location>
        <begin position="2493"/>
        <end position="2530"/>
    </location>
</feature>
<name>A0A182PHX4_9DIPT</name>
<keyword evidence="8" id="KW-1185">Reference proteome</keyword>
<dbReference type="InterPro" id="IPR012934">
    <property type="entry name" value="Znf_AD"/>
</dbReference>
<keyword evidence="2 4" id="KW-0863">Zinc-finger</keyword>
<feature type="binding site" evidence="4">
    <location>
        <position position="90"/>
    </location>
    <ligand>
        <name>Zn(2+)</name>
        <dbReference type="ChEBI" id="CHEBI:29105"/>
    </ligand>
</feature>
<dbReference type="VEuPathDB" id="VectorBase:AEPI006535"/>
<dbReference type="InterPro" id="IPR007588">
    <property type="entry name" value="Znf_FLYWCH"/>
</dbReference>
<evidence type="ECO:0000256" key="4">
    <source>
        <dbReference type="PROSITE-ProRule" id="PRU01263"/>
    </source>
</evidence>
<accession>A0A182PHX4</accession>
<feature type="binding site" evidence="4">
    <location>
        <position position="93"/>
    </location>
    <ligand>
        <name>Zn(2+)</name>
        <dbReference type="ChEBI" id="CHEBI:29105"/>
    </ligand>
</feature>
<evidence type="ECO:0000313" key="8">
    <source>
        <dbReference type="Proteomes" id="UP000075885"/>
    </source>
</evidence>
<evidence type="ECO:0000256" key="5">
    <source>
        <dbReference type="SAM" id="MobiDB-lite"/>
    </source>
</evidence>
<dbReference type="PANTHER" id="PTHR39942:SF1">
    <property type="entry name" value="BCDNA.LD26519-RELATED"/>
    <property type="match status" value="1"/>
</dbReference>
<evidence type="ECO:0000259" key="6">
    <source>
        <dbReference type="PROSITE" id="PS51915"/>
    </source>
</evidence>
<feature type="region of interest" description="Disordered" evidence="5">
    <location>
        <begin position="656"/>
        <end position="675"/>
    </location>
</feature>
<feature type="binding site" evidence="4">
    <location>
        <position position="47"/>
    </location>
    <ligand>
        <name>Zn(2+)</name>
        <dbReference type="ChEBI" id="CHEBI:29105"/>
    </ligand>
</feature>
<organism evidence="7 8">
    <name type="scientific">Anopheles epiroticus</name>
    <dbReference type="NCBI Taxonomy" id="199890"/>
    <lineage>
        <taxon>Eukaryota</taxon>
        <taxon>Metazoa</taxon>
        <taxon>Ecdysozoa</taxon>
        <taxon>Arthropoda</taxon>
        <taxon>Hexapoda</taxon>
        <taxon>Insecta</taxon>
        <taxon>Pterygota</taxon>
        <taxon>Neoptera</taxon>
        <taxon>Endopterygota</taxon>
        <taxon>Diptera</taxon>
        <taxon>Nematocera</taxon>
        <taxon>Culicoidea</taxon>
        <taxon>Culicidae</taxon>
        <taxon>Anophelinae</taxon>
        <taxon>Anopheles</taxon>
    </lineage>
</organism>
<dbReference type="GO" id="GO:0005634">
    <property type="term" value="C:nucleus"/>
    <property type="evidence" value="ECO:0007669"/>
    <property type="project" value="InterPro"/>
</dbReference>
<feature type="compositionally biased region" description="Basic and acidic residues" evidence="5">
    <location>
        <begin position="1824"/>
        <end position="1844"/>
    </location>
</feature>
<dbReference type="Gene3D" id="2.20.25.240">
    <property type="match status" value="12"/>
</dbReference>
<dbReference type="PROSITE" id="PS51915">
    <property type="entry name" value="ZAD"/>
    <property type="match status" value="1"/>
</dbReference>
<dbReference type="Proteomes" id="UP000075885">
    <property type="component" value="Unassembled WGS sequence"/>
</dbReference>
<feature type="region of interest" description="Disordered" evidence="5">
    <location>
        <begin position="793"/>
        <end position="825"/>
    </location>
</feature>
<dbReference type="SMART" id="SM00868">
    <property type="entry name" value="zf-AD"/>
    <property type="match status" value="1"/>
</dbReference>
<feature type="binding site" evidence="4">
    <location>
        <position position="44"/>
    </location>
    <ligand>
        <name>Zn(2+)</name>
        <dbReference type="ChEBI" id="CHEBI:29105"/>
    </ligand>
</feature>
<sequence length="2530" mass="285513">MEHTSESNLVQVQNMDDGFQKLSDQSIHNQSAQGLNSSGISGCCRLCCNDDTHLRELFVGGYKEELLLRKIFECTTVEITFDGDPDAMICHCCVAKIEEFHHYREQCRTNDVLHRNWKRRLGGHIATASSSSTILPAKYIKKEKDTEAFEINVDDFFPVDAPQQSDDTLGMHGPIASVADSSSAVNEPDTCNSPVEDEEEEEENLLEVMPERSNNRFNLMCDNDNGEYANNNGIDCDLPIKEEIPDMDDMVDDAWNDFEDDVSMSHATALVPLMESSSYSSNAGEETTFNRLIREVYDSNVLVCLVQDGFLYIQKGTLHWHCRVEDCAAAITRHRDSKELRTNGILHTHNSEVESNATDMEILQILKEPPQLESSPVDDEEPYHFITNAKQGSSLIYKGFRYSMKHTRRDGTIFWKCRAFKSTCGAGLYQYANNVFETVGTHMHGKQDRCLVKTQVKPNGTSNAAVDSKGNKYSTTKIKQQLSSSKTGIIASDSLVDQKDEHGVIRKGYEYKMVNNSKGHPRLLFDGNLYVRETKTQTDEAGEVVIWRCRRNYDMCGVAAVQHADGLVEIIGNHEHSSVKKMMKIPENMIGTKEYELEPTLKGGDALILDGYRFLKAYSRTNGMSLWRCVGSPGVVCRAKIILTTDGVAYISKTEKHLHETPKRSNKKSPVKSAENSMIRIKVPEGENKTFKKMVSSPVPLAENDKRKLNDPAPALDARQLTKPASKFQRNYRIVRNKKGYKALVYGGFRYCKIRTRQDGSISWMCRMNKKTCSAGLYQYPEGRFEWMNERRHNHSPTDELESTNPPSSSSSSATSPAKRAMKQTKKGLYHIDDETFVSSEWYLVRNRRKGTTLVHAGYRYHKKATRTDNTSIWRCSQAYAGCRAAILKYPNETIAKVEDIDHSHPAPTNGKGEEDIIFDENETMNESAHDSLNGSKDCSTAGLAIANLNSCIEEKDDPEANMRSLLNSTLDISDEANNESSYEKTIIPAAEANFRYVKNRRQTQSLVFQGYRYSRSSMRERSDGGKRWICQMNKKTCRVAVTIFPNGSMEISGQKHNHPKLPEDIEDDYADNDEESTDANASAWNDTIEDPGREKNETHPVASAEDDEHEFYFTLNRANGKSLIFQRNRFSKDYSRPDGSTIWRCMMRVGCVGRAIVRPDNTCSTYRNTYHNHPPLDVLPPPIATESTLTESNSSVTKPILPADLVREIQDASSSLIVRGDLVIYKQNRMKKTKSFPDGTAVYACAELDSCKSLVKVKLPSTEGENSSLSPMILFEWPHNHDSLLTAATETTSSSATNKILPTPDGGGGIKRNKMDYQLYKSNRGHITLVYKGYRFSLRTHNNETGNTSWKCRANRSCLAVVSFTKDGSVVRTGKGKLKYIPHNHPSNGEVIERAEPFTLDNLNPPAEDLGEFVAYWLNGVYNEVLGEKSSTPSKATERVDRHKVIYHKRFSYKLQTIKNGRECWRCSMFQTRACRAALFCHQNGTIVECTNGRLHNHEPTKQRSEGSQHDTPKAGGGFKAKMAIADETTAVAVYRGPEQPSNEEGATPPYQIVNKDGVNVLHYEKHRYVAVSKRESTEKTKRWRCYLWNSRHQCPVELTILSTDELQFVTDATHSHRPPPAELVEMDQTASMSNTKGTRKFQLMGRSERTVFYKGYKFLWKERLDGWSHYSCVCNVSHGCTVSVKINTNGYLFECSNASHNHDALDDINRCTPEAGKHESKALRQWAVASKEARLEKCLKAGSNDYTFMRSSQGVSLLFEGHRYWFHNKLSCGLHIYRCRYQKLKDCTGSVYLDAETNLVHHRFDAEHNHEPDVEDAPSNGKARDEDRIKPSPKASNEKETETFMRAEEAYADVAKKERIKKEVTITEEYSFLKDSLSKYLLLYQGYVFEFLASHYRNNGSKFYSCLYSECSASVKLLASGSLKVLAPIVHTHETPDLTDYRDIGRGSADYISLPDVPGTKPAILFEGNRYCATARRHPTDCTTMFHCYKKVASTIKTGVQERCMVSLELLPNGRVITEGTHQHPVQAQSSLLDTDVPNMSEPTKGDVIVVEGRTYRCHEKQSDGTIVWQCADDPKCKAEIYRGPGGVWVCSEIKHVLRHIVPKVINSTPTVSKPEVPEVITSKPIPLSTTCHSSSSSSSGNLRTKWHDGNRYNFYLTRRDGIQYWRCTKRMEEKCDAGILVYPSGTIFPSNNMPHTHPKHESTSNRSLSNVVHSKVLPDNAQKVQESSMVLIKSGLTNDEAGKRQNVEIQNTDERNRVYILYKDVQYALRHRRSDGIQIYECCNESCTYTLYMTRSGKIVAKNSKEHICENTTPQNNNQIASTNVSFKSLSDFDFDRPEIEDPDDLIDQNDDTEVRPIMKRIRLDNSNFVDLGQDKTPMQNTLENVHQVQDYLRRISSESDSADAATVDVPVKSFNNLPEAEHQGEEMVITVTVTESNGGDRADGSPEAEKIVSTIDWNEEHLEQNDDMYDEISSAEDDDPKEVVEEIEVQNGTVQPSQELISSDSPGTSYTGTVTYTDNGAHDSNT</sequence>
<feature type="region of interest" description="Disordered" evidence="5">
    <location>
        <begin position="1807"/>
        <end position="1844"/>
    </location>
</feature>
<dbReference type="FunFam" id="2.20.25.240:FF:000010">
    <property type="entry name" value="AGAP004541-PA"/>
    <property type="match status" value="1"/>
</dbReference>
<keyword evidence="1 4" id="KW-0479">Metal-binding</keyword>
<proteinExistence type="predicted"/>
<reference evidence="7" key="2">
    <citation type="submission" date="2020-05" db="UniProtKB">
        <authorList>
            <consortium name="EnsemblMetazoa"/>
        </authorList>
    </citation>
    <scope>IDENTIFICATION</scope>
    <source>
        <strain evidence="7">Epiroticus2</strain>
    </source>
</reference>
<keyword evidence="3 4" id="KW-0862">Zinc</keyword>
<feature type="region of interest" description="Disordered" evidence="5">
    <location>
        <begin position="1051"/>
        <end position="1106"/>
    </location>
</feature>
<protein>
    <recommendedName>
        <fullName evidence="6">ZAD domain-containing protein</fullName>
    </recommendedName>
</protein>
<feature type="compositionally biased region" description="Acidic residues" evidence="5">
    <location>
        <begin position="1065"/>
        <end position="1078"/>
    </location>
</feature>
<feature type="compositionally biased region" description="Polar residues" evidence="5">
    <location>
        <begin position="2494"/>
        <end position="2530"/>
    </location>
</feature>
<dbReference type="GO" id="GO:0008270">
    <property type="term" value="F:zinc ion binding"/>
    <property type="evidence" value="ECO:0007669"/>
    <property type="project" value="UniProtKB-UniRule"/>
</dbReference>
<evidence type="ECO:0000256" key="2">
    <source>
        <dbReference type="ARBA" id="ARBA00022771"/>
    </source>
</evidence>
<reference evidence="8" key="1">
    <citation type="submission" date="2013-03" db="EMBL/GenBank/DDBJ databases">
        <title>The Genome Sequence of Anopheles epiroticus epiroticus2.</title>
        <authorList>
            <consortium name="The Broad Institute Genomics Platform"/>
            <person name="Neafsey D.E."/>
            <person name="Howell P."/>
            <person name="Walker B."/>
            <person name="Young S.K."/>
            <person name="Zeng Q."/>
            <person name="Gargeya S."/>
            <person name="Fitzgerald M."/>
            <person name="Haas B."/>
            <person name="Abouelleil A."/>
            <person name="Allen A.W."/>
            <person name="Alvarado L."/>
            <person name="Arachchi H.M."/>
            <person name="Berlin A.M."/>
            <person name="Chapman S.B."/>
            <person name="Gainer-Dewar J."/>
            <person name="Goldberg J."/>
            <person name="Griggs A."/>
            <person name="Gujja S."/>
            <person name="Hansen M."/>
            <person name="Howarth C."/>
            <person name="Imamovic A."/>
            <person name="Ireland A."/>
            <person name="Larimer J."/>
            <person name="McCowan C."/>
            <person name="Murphy C."/>
            <person name="Pearson M."/>
            <person name="Poon T.W."/>
            <person name="Priest M."/>
            <person name="Roberts A."/>
            <person name="Saif S."/>
            <person name="Shea T."/>
            <person name="Sisk P."/>
            <person name="Sykes S."/>
            <person name="Wortman J."/>
            <person name="Nusbaum C."/>
            <person name="Birren B."/>
        </authorList>
    </citation>
    <scope>NUCLEOTIDE SEQUENCE [LARGE SCALE GENOMIC DNA]</scope>
    <source>
        <strain evidence="8">Epiroticus2</strain>
    </source>
</reference>
<dbReference type="Gene3D" id="3.40.1800.20">
    <property type="match status" value="1"/>
</dbReference>
<dbReference type="SUPFAM" id="SSF57716">
    <property type="entry name" value="Glucocorticoid receptor-like (DNA-binding domain)"/>
    <property type="match status" value="1"/>
</dbReference>
<dbReference type="STRING" id="199890.A0A182PHX4"/>
<evidence type="ECO:0000313" key="7">
    <source>
        <dbReference type="EnsemblMetazoa" id="AEPI006535-PA"/>
    </source>
</evidence>
<dbReference type="Pfam" id="PF07776">
    <property type="entry name" value="zf-AD"/>
    <property type="match status" value="1"/>
</dbReference>
<evidence type="ECO:0000256" key="1">
    <source>
        <dbReference type="ARBA" id="ARBA00022723"/>
    </source>
</evidence>
<evidence type="ECO:0000256" key="3">
    <source>
        <dbReference type="ARBA" id="ARBA00022833"/>
    </source>
</evidence>
<dbReference type="PANTHER" id="PTHR39942">
    <property type="entry name" value="BCDNA.LD26519-RELATED"/>
    <property type="match status" value="1"/>
</dbReference>
<dbReference type="EnsemblMetazoa" id="AEPI006535-RA">
    <property type="protein sequence ID" value="AEPI006535-PA"/>
    <property type="gene ID" value="AEPI006535"/>
</dbReference>
<dbReference type="Pfam" id="PF04500">
    <property type="entry name" value="FLYWCH"/>
    <property type="match status" value="5"/>
</dbReference>